<gene>
    <name evidence="2" type="ORF">AVEN_233055_1</name>
</gene>
<evidence type="ECO:0000256" key="1">
    <source>
        <dbReference type="SAM" id="MobiDB-lite"/>
    </source>
</evidence>
<sequence>MSSPHKSGRMNGTTVTMEGTSSSSFQMSRLPQLHDQDQKSCLQRGMAHFQLTLRDYLLREPQNDRLLWLWRVGKPSALRNQLPPYKLVSSYQALKRPRKSHFQELR</sequence>
<evidence type="ECO:0000313" key="2">
    <source>
        <dbReference type="EMBL" id="GBO15413.1"/>
    </source>
</evidence>
<organism evidence="2 3">
    <name type="scientific">Araneus ventricosus</name>
    <name type="common">Orbweaver spider</name>
    <name type="synonym">Epeira ventricosa</name>
    <dbReference type="NCBI Taxonomy" id="182803"/>
    <lineage>
        <taxon>Eukaryota</taxon>
        <taxon>Metazoa</taxon>
        <taxon>Ecdysozoa</taxon>
        <taxon>Arthropoda</taxon>
        <taxon>Chelicerata</taxon>
        <taxon>Arachnida</taxon>
        <taxon>Araneae</taxon>
        <taxon>Araneomorphae</taxon>
        <taxon>Entelegynae</taxon>
        <taxon>Araneoidea</taxon>
        <taxon>Araneidae</taxon>
        <taxon>Araneus</taxon>
    </lineage>
</organism>
<evidence type="ECO:0000313" key="3">
    <source>
        <dbReference type="Proteomes" id="UP000499080"/>
    </source>
</evidence>
<dbReference type="EMBL" id="BGPR01039452">
    <property type="protein sequence ID" value="GBO15413.1"/>
    <property type="molecule type" value="Genomic_DNA"/>
</dbReference>
<name>A0A4Y2URQ9_ARAVE</name>
<feature type="compositionally biased region" description="Polar residues" evidence="1">
    <location>
        <begin position="1"/>
        <end position="29"/>
    </location>
</feature>
<keyword evidence="3" id="KW-1185">Reference proteome</keyword>
<dbReference type="AlphaFoldDB" id="A0A4Y2URQ9"/>
<proteinExistence type="predicted"/>
<dbReference type="Proteomes" id="UP000499080">
    <property type="component" value="Unassembled WGS sequence"/>
</dbReference>
<accession>A0A4Y2URQ9</accession>
<feature type="region of interest" description="Disordered" evidence="1">
    <location>
        <begin position="1"/>
        <end position="38"/>
    </location>
</feature>
<reference evidence="2 3" key="1">
    <citation type="journal article" date="2019" name="Sci. Rep.">
        <title>Orb-weaving spider Araneus ventricosus genome elucidates the spidroin gene catalogue.</title>
        <authorList>
            <person name="Kono N."/>
            <person name="Nakamura H."/>
            <person name="Ohtoshi R."/>
            <person name="Moran D.A.P."/>
            <person name="Shinohara A."/>
            <person name="Yoshida Y."/>
            <person name="Fujiwara M."/>
            <person name="Mori M."/>
            <person name="Tomita M."/>
            <person name="Arakawa K."/>
        </authorList>
    </citation>
    <scope>NUCLEOTIDE SEQUENCE [LARGE SCALE GENOMIC DNA]</scope>
</reference>
<comment type="caution">
    <text evidence="2">The sequence shown here is derived from an EMBL/GenBank/DDBJ whole genome shotgun (WGS) entry which is preliminary data.</text>
</comment>
<protein>
    <submittedName>
        <fullName evidence="2">Uncharacterized protein</fullName>
    </submittedName>
</protein>